<dbReference type="PANTHER" id="PTHR11669">
    <property type="entry name" value="REPLICATION FACTOR C / DNA POLYMERASE III GAMMA-TAU SUBUNIT"/>
    <property type="match status" value="1"/>
</dbReference>
<dbReference type="InterPro" id="IPR004622">
    <property type="entry name" value="DNA_pol_HolB"/>
</dbReference>
<dbReference type="InterPro" id="IPR050238">
    <property type="entry name" value="DNA_Rep/Repair_Clamp_Loader"/>
</dbReference>
<reference evidence="1 2" key="1">
    <citation type="submission" date="2018-02" db="EMBL/GenBank/DDBJ databases">
        <authorList>
            <person name="Rodrigo-Torres L."/>
            <person name="Arahal R. D."/>
            <person name="Lucena T."/>
        </authorList>
    </citation>
    <scope>NUCLEOTIDE SEQUENCE [LARGE SCALE GENOMIC DNA]</scope>
    <source>
        <strain evidence="1 2">CECT 9267</strain>
    </source>
</reference>
<dbReference type="Pfam" id="PF13177">
    <property type="entry name" value="DNA_pol3_delta2"/>
    <property type="match status" value="1"/>
</dbReference>
<keyword evidence="1" id="KW-0808">Transferase</keyword>
<comment type="caution">
    <text evidence="1">The sequence shown here is derived from an EMBL/GenBank/DDBJ whole genome shotgun (WGS) entry which is preliminary data.</text>
</comment>
<sequence>MATLTIEQMQPKLVQQFAQIIARGQLAHGYLLAGAQGVGKMQLAQWLALRLFCQQVNEDNQPCYQCPECQRILTGNHPDVVEIKPDGKSIKIADIRYLKQEVAKSGMESSQRLFIIEAAETLTASAANSLLKFLEEPAPNVYAILCTSNKNLMLPTILSRLQVIDLANLPKEMVRQQFEEAQILPAQAQLLSHLTSDLTQAQQLLAEDWLMQVVAKITSWAQKVAQKDLESFVTIQTQLLPLLTDRSQQKIALNLIGLWYQDLLNCRYDLAGDLCFSEYRTQLNTISQQMTAAEIVAQTEFVLTAQRTFEQNVSCQNVLESLTLNLIAVA</sequence>
<dbReference type="GeneID" id="57133172"/>
<dbReference type="PANTHER" id="PTHR11669:SF8">
    <property type="entry name" value="DNA POLYMERASE III SUBUNIT DELTA"/>
    <property type="match status" value="1"/>
</dbReference>
<gene>
    <name evidence="1" type="primary">dnaX_1</name>
    <name evidence="1" type="ORF">LAS9267_01545</name>
</gene>
<dbReference type="GO" id="GO:0003887">
    <property type="term" value="F:DNA-directed DNA polymerase activity"/>
    <property type="evidence" value="ECO:0007669"/>
    <property type="project" value="UniProtKB-EC"/>
</dbReference>
<dbReference type="EC" id="2.7.7.7" evidence="1"/>
<evidence type="ECO:0000313" key="2">
    <source>
        <dbReference type="Proteomes" id="UP000239650"/>
    </source>
</evidence>
<dbReference type="Proteomes" id="UP000239650">
    <property type="component" value="Unassembled WGS sequence"/>
</dbReference>
<dbReference type="Gene3D" id="3.40.50.300">
    <property type="entry name" value="P-loop containing nucleotide triphosphate hydrolases"/>
    <property type="match status" value="1"/>
</dbReference>
<dbReference type="RefSeq" id="WP_035147293.1">
    <property type="nucleotide sequence ID" value="NZ_CAKMCP010000004.1"/>
</dbReference>
<dbReference type="InterPro" id="IPR027417">
    <property type="entry name" value="P-loop_NTPase"/>
</dbReference>
<protein>
    <submittedName>
        <fullName evidence="1">DNA polymerase III subunit tau</fullName>
        <ecNumber evidence="1">2.7.7.7</ecNumber>
    </submittedName>
</protein>
<dbReference type="GO" id="GO:0006261">
    <property type="term" value="P:DNA-templated DNA replication"/>
    <property type="evidence" value="ECO:0007669"/>
    <property type="project" value="TreeGrafter"/>
</dbReference>
<dbReference type="EMBL" id="OKRC01000007">
    <property type="protein sequence ID" value="SPE21852.1"/>
    <property type="molecule type" value="Genomic_DNA"/>
</dbReference>
<accession>A0A9N7PAG2</accession>
<dbReference type="FunFam" id="3.40.50.300:FF:001255">
    <property type="entry name" value="DNA polymerase III subunit delta"/>
    <property type="match status" value="1"/>
</dbReference>
<dbReference type="SUPFAM" id="SSF52540">
    <property type="entry name" value="P-loop containing nucleoside triphosphate hydrolases"/>
    <property type="match status" value="1"/>
</dbReference>
<name>A0A9N7PAG2_LATSK</name>
<dbReference type="NCBIfam" id="TIGR00678">
    <property type="entry name" value="holB"/>
    <property type="match status" value="1"/>
</dbReference>
<dbReference type="AlphaFoldDB" id="A0A9N7PAG2"/>
<organism evidence="1 2">
    <name type="scientific">Latilactobacillus sakei</name>
    <name type="common">Lactobacillus sakei</name>
    <dbReference type="NCBI Taxonomy" id="1599"/>
    <lineage>
        <taxon>Bacteria</taxon>
        <taxon>Bacillati</taxon>
        <taxon>Bacillota</taxon>
        <taxon>Bacilli</taxon>
        <taxon>Lactobacillales</taxon>
        <taxon>Lactobacillaceae</taxon>
        <taxon>Latilactobacillus</taxon>
    </lineage>
</organism>
<proteinExistence type="predicted"/>
<evidence type="ECO:0000313" key="1">
    <source>
        <dbReference type="EMBL" id="SPE21852.1"/>
    </source>
</evidence>
<dbReference type="NCBIfam" id="NF005972">
    <property type="entry name" value="PRK08058.1"/>
    <property type="match status" value="1"/>
</dbReference>
<keyword evidence="1" id="KW-0548">Nucleotidyltransferase</keyword>
<dbReference type="GO" id="GO:0008408">
    <property type="term" value="F:3'-5' exonuclease activity"/>
    <property type="evidence" value="ECO:0007669"/>
    <property type="project" value="InterPro"/>
</dbReference>